<organism evidence="14">
    <name type="scientific">Culicoides sonorensis</name>
    <name type="common">Biting midge</name>
    <dbReference type="NCBI Taxonomy" id="179676"/>
    <lineage>
        <taxon>Eukaryota</taxon>
        <taxon>Metazoa</taxon>
        <taxon>Ecdysozoa</taxon>
        <taxon>Arthropoda</taxon>
        <taxon>Hexapoda</taxon>
        <taxon>Insecta</taxon>
        <taxon>Pterygota</taxon>
        <taxon>Neoptera</taxon>
        <taxon>Endopterygota</taxon>
        <taxon>Diptera</taxon>
        <taxon>Nematocera</taxon>
        <taxon>Chironomoidea</taxon>
        <taxon>Ceratopogonidae</taxon>
        <taxon>Ceratopogoninae</taxon>
        <taxon>Culicoides</taxon>
        <taxon>Monoculicoides</taxon>
    </lineage>
</organism>
<keyword evidence="7" id="KW-0443">Lipid metabolism</keyword>
<evidence type="ECO:0000256" key="3">
    <source>
        <dbReference type="ARBA" id="ARBA00022692"/>
    </source>
</evidence>
<dbReference type="PANTHER" id="PTHR24322">
    <property type="entry name" value="PKSB"/>
    <property type="match status" value="1"/>
</dbReference>
<dbReference type="SUPFAM" id="SSF51735">
    <property type="entry name" value="NAD(P)-binding Rossmann-fold domains"/>
    <property type="match status" value="1"/>
</dbReference>
<dbReference type="Gene3D" id="3.40.50.720">
    <property type="entry name" value="NAD(P)-binding Rossmann-like Domain"/>
    <property type="match status" value="1"/>
</dbReference>
<keyword evidence="6" id="KW-0560">Oxidoreductase</keyword>
<comment type="similarity">
    <text evidence="2 12">Belongs to the short-chain dehydrogenases/reductases (SDR) family.</text>
</comment>
<dbReference type="GO" id="GO:0016020">
    <property type="term" value="C:membrane"/>
    <property type="evidence" value="ECO:0007669"/>
    <property type="project" value="UniProtKB-SubCell"/>
</dbReference>
<dbReference type="PROSITE" id="PS00061">
    <property type="entry name" value="ADH_SHORT"/>
    <property type="match status" value="1"/>
</dbReference>
<dbReference type="GO" id="GO:0052650">
    <property type="term" value="F:all-trans-retinol dehydrogenase (NADP+) activity"/>
    <property type="evidence" value="ECO:0007669"/>
    <property type="project" value="UniProtKB-ARBA"/>
</dbReference>
<gene>
    <name evidence="14" type="primary">CSON006006</name>
</gene>
<keyword evidence="3 13" id="KW-0812">Transmembrane</keyword>
<dbReference type="Pfam" id="PF00106">
    <property type="entry name" value="adh_short"/>
    <property type="match status" value="1"/>
</dbReference>
<evidence type="ECO:0000256" key="11">
    <source>
        <dbReference type="ARBA" id="ARBA00082544"/>
    </source>
</evidence>
<evidence type="ECO:0000256" key="5">
    <source>
        <dbReference type="ARBA" id="ARBA00022989"/>
    </source>
</evidence>
<keyword evidence="5 13" id="KW-1133">Transmembrane helix</keyword>
<comment type="function">
    <text evidence="9">Catalyzes the reduction of all-trans-retinal to all-trans-retinol in the presence of NADPH.</text>
</comment>
<protein>
    <recommendedName>
        <fullName evidence="10">Short-chain dehydrogenase/reductase 3</fullName>
    </recommendedName>
    <alternativeName>
        <fullName evidence="11">Retinal short-chain dehydrogenase/reductase 1</fullName>
    </alternativeName>
</protein>
<accession>A0A336LMV0</accession>
<dbReference type="PANTHER" id="PTHR24322:SF748">
    <property type="entry name" value="FI23927P1-RELATED"/>
    <property type="match status" value="1"/>
</dbReference>
<dbReference type="AlphaFoldDB" id="A0A336LMV0"/>
<dbReference type="InterPro" id="IPR002347">
    <property type="entry name" value="SDR_fam"/>
</dbReference>
<feature type="transmembrane region" description="Helical" evidence="13">
    <location>
        <begin position="174"/>
        <end position="196"/>
    </location>
</feature>
<dbReference type="InterPro" id="IPR036291">
    <property type="entry name" value="NAD(P)-bd_dom_sf"/>
</dbReference>
<keyword evidence="4" id="KW-0521">NADP</keyword>
<feature type="transmembrane region" description="Helical" evidence="13">
    <location>
        <begin position="16"/>
        <end position="39"/>
    </location>
</feature>
<evidence type="ECO:0000256" key="2">
    <source>
        <dbReference type="ARBA" id="ARBA00006484"/>
    </source>
</evidence>
<dbReference type="OMA" id="SHFWMIR"/>
<evidence type="ECO:0000256" key="6">
    <source>
        <dbReference type="ARBA" id="ARBA00023002"/>
    </source>
</evidence>
<dbReference type="PRINTS" id="PR00081">
    <property type="entry name" value="GDHRDH"/>
</dbReference>
<reference evidence="14" key="1">
    <citation type="submission" date="2018-07" db="EMBL/GenBank/DDBJ databases">
        <authorList>
            <person name="Quirk P.G."/>
            <person name="Krulwich T.A."/>
        </authorList>
    </citation>
    <scope>NUCLEOTIDE SEQUENCE</scope>
</reference>
<evidence type="ECO:0000313" key="14">
    <source>
        <dbReference type="EMBL" id="SSX17953.1"/>
    </source>
</evidence>
<keyword evidence="8 13" id="KW-0472">Membrane</keyword>
<dbReference type="FunFam" id="3.40.50.720:FF:000131">
    <property type="entry name" value="Short-chain dehydrogenase/reductase 3"/>
    <property type="match status" value="1"/>
</dbReference>
<dbReference type="GO" id="GO:0005811">
    <property type="term" value="C:lipid droplet"/>
    <property type="evidence" value="ECO:0007669"/>
    <property type="project" value="TreeGrafter"/>
</dbReference>
<dbReference type="VEuPathDB" id="VectorBase:CSON006006"/>
<evidence type="ECO:0000256" key="1">
    <source>
        <dbReference type="ARBA" id="ARBA00004141"/>
    </source>
</evidence>
<evidence type="ECO:0000256" key="4">
    <source>
        <dbReference type="ARBA" id="ARBA00022857"/>
    </source>
</evidence>
<dbReference type="PRINTS" id="PR00080">
    <property type="entry name" value="SDRFAMILY"/>
</dbReference>
<sequence>MFSCIINLLDNPWINYSVHVLGILVVSCILCLFAVKTFFSREKSIRGKVALITGGGSGLGAAIALELAKEGCHIAILDINLNAATKTVSNLRKFGINAQAYKVDVMNLEEIENAKVKIESELGKVGILVNNAAMLFARCIETESPEILQKMLNVNILSVIWTTRVFLQTMIQENFGHIVTISSIAALAAAPVGLIYTTSKFAVRGFMESLALDLHHKGHNKSVKTTTVYPTFISTNDEVSHTFEVASNIRLHEMKTPESIAKDVVNAIKTNKETLVIPSINLLLGYFITIPLFIRKFMMSKMIKKGYKWTGFATDTYTKLQ</sequence>
<dbReference type="EMBL" id="UFQT01000022">
    <property type="protein sequence ID" value="SSX17953.1"/>
    <property type="molecule type" value="Genomic_DNA"/>
</dbReference>
<feature type="transmembrane region" description="Helical" evidence="13">
    <location>
        <begin position="275"/>
        <end position="294"/>
    </location>
</feature>
<evidence type="ECO:0000256" key="9">
    <source>
        <dbReference type="ARBA" id="ARBA00059620"/>
    </source>
</evidence>
<dbReference type="InterPro" id="IPR020904">
    <property type="entry name" value="Sc_DH/Rdtase_CS"/>
</dbReference>
<comment type="subcellular location">
    <subcellularLocation>
        <location evidence="1">Membrane</location>
        <topology evidence="1">Multi-pass membrane protein</topology>
    </subcellularLocation>
</comment>
<evidence type="ECO:0000256" key="12">
    <source>
        <dbReference type="RuleBase" id="RU000363"/>
    </source>
</evidence>
<evidence type="ECO:0000256" key="7">
    <source>
        <dbReference type="ARBA" id="ARBA00023098"/>
    </source>
</evidence>
<proteinExistence type="inferred from homology"/>
<evidence type="ECO:0000256" key="10">
    <source>
        <dbReference type="ARBA" id="ARBA00068717"/>
    </source>
</evidence>
<evidence type="ECO:0000256" key="13">
    <source>
        <dbReference type="SAM" id="Phobius"/>
    </source>
</evidence>
<name>A0A336LMV0_CULSO</name>
<evidence type="ECO:0000256" key="8">
    <source>
        <dbReference type="ARBA" id="ARBA00023136"/>
    </source>
</evidence>